<dbReference type="OrthoDB" id="4177740at2759"/>
<dbReference type="EMBL" id="NCSJ02000305">
    <property type="protein sequence ID" value="RFU25759.1"/>
    <property type="molecule type" value="Genomic_DNA"/>
</dbReference>
<gene>
    <name evidence="1" type="ORF">B7463_g10578</name>
</gene>
<dbReference type="AlphaFoldDB" id="A0A3E2GXB3"/>
<reference evidence="1 2" key="1">
    <citation type="submission" date="2018-05" db="EMBL/GenBank/DDBJ databases">
        <title>Draft genome sequence of Scytalidium lignicola DSM 105466, a ubiquitous saprotrophic fungus.</title>
        <authorList>
            <person name="Buettner E."/>
            <person name="Gebauer A.M."/>
            <person name="Hofrichter M."/>
            <person name="Liers C."/>
            <person name="Kellner H."/>
        </authorList>
    </citation>
    <scope>NUCLEOTIDE SEQUENCE [LARGE SCALE GENOMIC DNA]</scope>
    <source>
        <strain evidence="1 2">DSM 105466</strain>
    </source>
</reference>
<name>A0A3E2GXB3_SCYLI</name>
<dbReference type="Proteomes" id="UP000258309">
    <property type="component" value="Unassembled WGS sequence"/>
</dbReference>
<feature type="non-terminal residue" evidence="1">
    <location>
        <position position="257"/>
    </location>
</feature>
<dbReference type="OMA" id="NICISPM"/>
<proteinExistence type="predicted"/>
<evidence type="ECO:0000313" key="1">
    <source>
        <dbReference type="EMBL" id="RFU25759.1"/>
    </source>
</evidence>
<organism evidence="1 2">
    <name type="scientific">Scytalidium lignicola</name>
    <name type="common">Hyphomycete</name>
    <dbReference type="NCBI Taxonomy" id="5539"/>
    <lineage>
        <taxon>Eukaryota</taxon>
        <taxon>Fungi</taxon>
        <taxon>Dikarya</taxon>
        <taxon>Ascomycota</taxon>
        <taxon>Pezizomycotina</taxon>
        <taxon>Leotiomycetes</taxon>
        <taxon>Leotiomycetes incertae sedis</taxon>
        <taxon>Scytalidium</taxon>
    </lineage>
</organism>
<evidence type="ECO:0000313" key="2">
    <source>
        <dbReference type="Proteomes" id="UP000258309"/>
    </source>
</evidence>
<accession>A0A3E2GXB3</accession>
<protein>
    <submittedName>
        <fullName evidence="1">Uncharacterized protein</fullName>
    </submittedName>
</protein>
<keyword evidence="2" id="KW-1185">Reference proteome</keyword>
<feature type="non-terminal residue" evidence="1">
    <location>
        <position position="1"/>
    </location>
</feature>
<sequence length="257" mass="29670">MAAAAPPPRPADLLRDLQLRIRGFARPRVQGVDYRMLKLRAQQVALDPTGLPSNDFPFFAPYQGVMPNVDENRMGTTFLDRGRVPRIPLTALDYAMELADYFLHYTSLCRLDGYPTWSLKSILDFNFDWHLHENIPVRWEVIKVSDQPNNQYPHTMCYIIHGLDGNDHLLRAELLAVTRIMAGRLKRRAFRAHSKAPVLMFSFMGPKHVRLVHAYFDIDEDKLYVNYTPLYDFETRNAQALQLLARWSLATPAGNTR</sequence>
<comment type="caution">
    <text evidence="1">The sequence shown here is derived from an EMBL/GenBank/DDBJ whole genome shotgun (WGS) entry which is preliminary data.</text>
</comment>